<dbReference type="AlphaFoldDB" id="A0A8C5X1F6"/>
<dbReference type="Ensembl" id="ENSMCST00000003877.1">
    <property type="protein sequence ID" value="ENSMCSP00000003798.1"/>
    <property type="gene ID" value="ENSMCSG00000002700.1"/>
</dbReference>
<accession>A0A8C5X1F6</accession>
<keyword evidence="3" id="KW-1185">Reference proteome</keyword>
<sequence>MKRFCAQAGARVLERTQPWQRRREIDRLHDREPNDFVHRTTSGSGNWLAGAGATGAVQEMRSKGGRERQWSNSRVL</sequence>
<name>A0A8C5X1F6_9PASS</name>
<evidence type="ECO:0000313" key="3">
    <source>
        <dbReference type="Proteomes" id="UP000694560"/>
    </source>
</evidence>
<protein>
    <submittedName>
        <fullName evidence="2">Uncharacterized protein</fullName>
    </submittedName>
</protein>
<organism evidence="2 3">
    <name type="scientific">Malurus cyaneus samueli</name>
    <dbReference type="NCBI Taxonomy" id="2593467"/>
    <lineage>
        <taxon>Eukaryota</taxon>
        <taxon>Metazoa</taxon>
        <taxon>Chordata</taxon>
        <taxon>Craniata</taxon>
        <taxon>Vertebrata</taxon>
        <taxon>Euteleostomi</taxon>
        <taxon>Archelosauria</taxon>
        <taxon>Archosauria</taxon>
        <taxon>Dinosauria</taxon>
        <taxon>Saurischia</taxon>
        <taxon>Theropoda</taxon>
        <taxon>Coelurosauria</taxon>
        <taxon>Aves</taxon>
        <taxon>Neognathae</taxon>
        <taxon>Neoaves</taxon>
        <taxon>Telluraves</taxon>
        <taxon>Australaves</taxon>
        <taxon>Passeriformes</taxon>
        <taxon>Meliphagoidea</taxon>
        <taxon>Maluridae</taxon>
        <taxon>Malurus</taxon>
    </lineage>
</organism>
<reference evidence="2" key="2">
    <citation type="submission" date="2025-09" db="UniProtKB">
        <authorList>
            <consortium name="Ensembl"/>
        </authorList>
    </citation>
    <scope>IDENTIFICATION</scope>
</reference>
<feature type="compositionally biased region" description="Basic and acidic residues" evidence="1">
    <location>
        <begin position="60"/>
        <end position="69"/>
    </location>
</feature>
<dbReference type="Proteomes" id="UP000694560">
    <property type="component" value="Unplaced"/>
</dbReference>
<reference evidence="2" key="1">
    <citation type="submission" date="2025-08" db="UniProtKB">
        <authorList>
            <consortium name="Ensembl"/>
        </authorList>
    </citation>
    <scope>IDENTIFICATION</scope>
</reference>
<dbReference type="OrthoDB" id="5559822at2759"/>
<evidence type="ECO:0000256" key="1">
    <source>
        <dbReference type="SAM" id="MobiDB-lite"/>
    </source>
</evidence>
<proteinExistence type="predicted"/>
<feature type="region of interest" description="Disordered" evidence="1">
    <location>
        <begin position="26"/>
        <end position="76"/>
    </location>
</feature>
<evidence type="ECO:0000313" key="2">
    <source>
        <dbReference type="Ensembl" id="ENSMCSP00000003798.1"/>
    </source>
</evidence>
<feature type="compositionally biased region" description="Basic and acidic residues" evidence="1">
    <location>
        <begin position="26"/>
        <end position="38"/>
    </location>
</feature>